<dbReference type="InterPro" id="IPR010920">
    <property type="entry name" value="LSM_dom_sf"/>
</dbReference>
<organism evidence="11 12">
    <name type="scientific">Acidocella aminolytica 101 = DSM 11237</name>
    <dbReference type="NCBI Taxonomy" id="1120923"/>
    <lineage>
        <taxon>Bacteria</taxon>
        <taxon>Pseudomonadati</taxon>
        <taxon>Pseudomonadota</taxon>
        <taxon>Alphaproteobacteria</taxon>
        <taxon>Acetobacterales</taxon>
        <taxon>Acidocellaceae</taxon>
        <taxon>Acidocella</taxon>
    </lineage>
</organism>
<feature type="transmembrane region" description="Helical" evidence="7">
    <location>
        <begin position="59"/>
        <end position="80"/>
    </location>
</feature>
<reference evidence="11 12" key="1">
    <citation type="submission" date="2012-11" db="EMBL/GenBank/DDBJ databases">
        <title>Whole genome sequence of Acidocella aminolytica 101 = DSM 11237.</title>
        <authorList>
            <person name="Azuma Y."/>
            <person name="Higashiura N."/>
            <person name="Hirakawa H."/>
            <person name="Matsushita K."/>
        </authorList>
    </citation>
    <scope>NUCLEOTIDE SEQUENCE [LARGE SCALE GENOMIC DNA]</scope>
    <source>
        <strain evidence="12">101 / DSM 11237</strain>
    </source>
</reference>
<dbReference type="OrthoDB" id="9799209at2"/>
<dbReference type="RefSeq" id="WP_052948398.1">
    <property type="nucleotide sequence ID" value="NZ_BANC01000071.1"/>
</dbReference>
<keyword evidence="4 7" id="KW-0812">Transmembrane</keyword>
<keyword evidence="7" id="KW-0997">Cell inner membrane</keyword>
<dbReference type="GO" id="GO:0008381">
    <property type="term" value="F:mechanosensitive monoatomic ion channel activity"/>
    <property type="evidence" value="ECO:0007669"/>
    <property type="project" value="InterPro"/>
</dbReference>
<dbReference type="AlphaFoldDB" id="A0A0D6PH04"/>
<comment type="subunit">
    <text evidence="7">Homoheptamer.</text>
</comment>
<dbReference type="EMBL" id="BANC01000071">
    <property type="protein sequence ID" value="GAN81060.1"/>
    <property type="molecule type" value="Genomic_DNA"/>
</dbReference>
<dbReference type="STRING" id="1120923.SAMN02746095_02193"/>
<keyword evidence="6 7" id="KW-0472">Membrane</keyword>
<dbReference type="SUPFAM" id="SSF82689">
    <property type="entry name" value="Mechanosensitive channel protein MscS (YggB), C-terminal domain"/>
    <property type="match status" value="1"/>
</dbReference>
<comment type="function">
    <text evidence="7">Mechanosensitive channel that participates in the regulation of osmotic pressure changes within the cell, opening in response to stretch forces in the membrane lipid bilayer, without the need for other proteins. Contributes to normal resistance to hypoosmotic shock. Forms an ion channel of 1.0 nanosiemens conductance with a slight preference for anions.</text>
</comment>
<proteinExistence type="inferred from homology"/>
<dbReference type="InterPro" id="IPR023408">
    <property type="entry name" value="MscS_beta-dom_sf"/>
</dbReference>
<sequence length="283" mass="31071">MNSHLSALMASGAFHAVVSFFLNILYAIVILLVARFIASATHRQISSVSKRNPKFDDTLFRFLGNIAKYLILAIAVIFVLNRFGIQTTSLVALIGAAGLAIGLALQGTLSNLAAGMMLIFFRPFRVGNYVEAASQAGTVEEISLFYTEMKTYDGLKLIVPNKDIWASPIKNYSANTQRLVDLTIGVSYGSDLKKAAEVLHKVAAQDKRVLAEPGPFIKVKELGDSSVNFAFRVWVASSDWWVTKCEMNEKIKLALDEAGVEIPFPTRTLNFSNPLEFVGKQNS</sequence>
<feature type="domain" description="Mechanosensitive ion channel transmembrane helices 2/3" evidence="10">
    <location>
        <begin position="65"/>
        <end position="106"/>
    </location>
</feature>
<dbReference type="Gene3D" id="2.30.30.60">
    <property type="match status" value="1"/>
</dbReference>
<dbReference type="PANTHER" id="PTHR30221">
    <property type="entry name" value="SMALL-CONDUCTANCE MECHANOSENSITIVE CHANNEL"/>
    <property type="match status" value="1"/>
</dbReference>
<comment type="subcellular location">
    <subcellularLocation>
        <location evidence="7">Cell inner membrane</location>
        <topology evidence="7">Multi-pass membrane protein</topology>
    </subcellularLocation>
    <subcellularLocation>
        <location evidence="1">Cell membrane</location>
        <topology evidence="1">Multi-pass membrane protein</topology>
    </subcellularLocation>
</comment>
<dbReference type="Gene3D" id="1.10.287.1260">
    <property type="match status" value="1"/>
</dbReference>
<dbReference type="Proteomes" id="UP000032668">
    <property type="component" value="Unassembled WGS sequence"/>
</dbReference>
<gene>
    <name evidence="11" type="ORF">Aam_073_002</name>
</gene>
<evidence type="ECO:0000256" key="4">
    <source>
        <dbReference type="ARBA" id="ARBA00022692"/>
    </source>
</evidence>
<feature type="transmembrane region" description="Helical" evidence="7">
    <location>
        <begin position="92"/>
        <end position="121"/>
    </location>
</feature>
<keyword evidence="3" id="KW-1003">Cell membrane</keyword>
<comment type="caution">
    <text evidence="11">The sequence shown here is derived from an EMBL/GenBank/DDBJ whole genome shotgun (WGS) entry which is preliminary data.</text>
</comment>
<dbReference type="GO" id="GO:0005886">
    <property type="term" value="C:plasma membrane"/>
    <property type="evidence" value="ECO:0007669"/>
    <property type="project" value="UniProtKB-SubCell"/>
</dbReference>
<dbReference type="InterPro" id="IPR045275">
    <property type="entry name" value="MscS_archaea/bacteria_type"/>
</dbReference>
<dbReference type="Pfam" id="PF00924">
    <property type="entry name" value="MS_channel_2nd"/>
    <property type="match status" value="1"/>
</dbReference>
<comment type="similarity">
    <text evidence="2 7">Belongs to the MscS (TC 1.A.23) family.</text>
</comment>
<feature type="domain" description="Mechanosensitive ion channel MscS" evidence="8">
    <location>
        <begin position="108"/>
        <end position="173"/>
    </location>
</feature>
<feature type="transmembrane region" description="Helical" evidence="7">
    <location>
        <begin position="12"/>
        <end position="38"/>
    </location>
</feature>
<protein>
    <recommendedName>
        <fullName evidence="7">Small-conductance mechanosensitive channel</fullName>
    </recommendedName>
</protein>
<keyword evidence="7" id="KW-0813">Transport</keyword>
<evidence type="ECO:0000256" key="6">
    <source>
        <dbReference type="ARBA" id="ARBA00023136"/>
    </source>
</evidence>
<dbReference type="SUPFAM" id="SSF82861">
    <property type="entry name" value="Mechanosensitive channel protein MscS (YggB), transmembrane region"/>
    <property type="match status" value="1"/>
</dbReference>
<dbReference type="InterPro" id="IPR049278">
    <property type="entry name" value="MS_channel_C"/>
</dbReference>
<dbReference type="InterPro" id="IPR049142">
    <property type="entry name" value="MS_channel_1st"/>
</dbReference>
<evidence type="ECO:0000256" key="7">
    <source>
        <dbReference type="RuleBase" id="RU369025"/>
    </source>
</evidence>
<evidence type="ECO:0000313" key="11">
    <source>
        <dbReference type="EMBL" id="GAN81060.1"/>
    </source>
</evidence>
<name>A0A0D6PH04_9PROT</name>
<comment type="caution">
    <text evidence="7">Lacks conserved residue(s) required for the propagation of feature annotation.</text>
</comment>
<accession>A0A0D6PH04</accession>
<evidence type="ECO:0000256" key="3">
    <source>
        <dbReference type="ARBA" id="ARBA00022475"/>
    </source>
</evidence>
<evidence type="ECO:0000259" key="10">
    <source>
        <dbReference type="Pfam" id="PF21088"/>
    </source>
</evidence>
<dbReference type="InterPro" id="IPR011066">
    <property type="entry name" value="MscS_channel_C_sf"/>
</dbReference>
<dbReference type="Pfam" id="PF21082">
    <property type="entry name" value="MS_channel_3rd"/>
    <property type="match status" value="1"/>
</dbReference>
<keyword evidence="12" id="KW-1185">Reference proteome</keyword>
<keyword evidence="7" id="KW-0407">Ion channel</keyword>
<evidence type="ECO:0000256" key="1">
    <source>
        <dbReference type="ARBA" id="ARBA00004651"/>
    </source>
</evidence>
<dbReference type="InterPro" id="IPR006685">
    <property type="entry name" value="MscS_channel_2nd"/>
</dbReference>
<dbReference type="Pfam" id="PF21088">
    <property type="entry name" value="MS_channel_1st"/>
    <property type="match status" value="1"/>
</dbReference>
<dbReference type="InterPro" id="IPR011014">
    <property type="entry name" value="MscS_channel_TM-2"/>
</dbReference>
<evidence type="ECO:0000259" key="9">
    <source>
        <dbReference type="Pfam" id="PF21082"/>
    </source>
</evidence>
<keyword evidence="5 7" id="KW-1133">Transmembrane helix</keyword>
<dbReference type="Gene3D" id="3.30.70.100">
    <property type="match status" value="1"/>
</dbReference>
<evidence type="ECO:0000313" key="12">
    <source>
        <dbReference type="Proteomes" id="UP000032668"/>
    </source>
</evidence>
<keyword evidence="7" id="KW-0406">Ion transport</keyword>
<evidence type="ECO:0000259" key="8">
    <source>
        <dbReference type="Pfam" id="PF00924"/>
    </source>
</evidence>
<dbReference type="PANTHER" id="PTHR30221:SF1">
    <property type="entry name" value="SMALL-CONDUCTANCE MECHANOSENSITIVE CHANNEL"/>
    <property type="match status" value="1"/>
</dbReference>
<feature type="domain" description="Mechanosensitive ion channel MscS C-terminal" evidence="9">
    <location>
        <begin position="180"/>
        <end position="262"/>
    </location>
</feature>
<dbReference type="SUPFAM" id="SSF50182">
    <property type="entry name" value="Sm-like ribonucleoproteins"/>
    <property type="match status" value="1"/>
</dbReference>
<evidence type="ECO:0000256" key="5">
    <source>
        <dbReference type="ARBA" id="ARBA00022989"/>
    </source>
</evidence>
<evidence type="ECO:0000256" key="2">
    <source>
        <dbReference type="ARBA" id="ARBA00008017"/>
    </source>
</evidence>